<dbReference type="Gene3D" id="2.20.200.10">
    <property type="entry name" value="Outer membrane efflux proteins (OEP)"/>
    <property type="match status" value="1"/>
</dbReference>
<dbReference type="KEGG" id="dee:HQN60_01560"/>
<dbReference type="NCBIfam" id="TIGR01845">
    <property type="entry name" value="outer_NodT"/>
    <property type="match status" value="1"/>
</dbReference>
<comment type="similarity">
    <text evidence="1 2">Belongs to the outer membrane factor (OMF) (TC 1.B.17) family.</text>
</comment>
<name>A0A6M8SMS8_9NEIS</name>
<organism evidence="3 4">
    <name type="scientific">Deefgea piscis</name>
    <dbReference type="NCBI Taxonomy" id="2739061"/>
    <lineage>
        <taxon>Bacteria</taxon>
        <taxon>Pseudomonadati</taxon>
        <taxon>Pseudomonadota</taxon>
        <taxon>Betaproteobacteria</taxon>
        <taxon>Neisseriales</taxon>
        <taxon>Chitinibacteraceae</taxon>
        <taxon>Deefgea</taxon>
    </lineage>
</organism>
<evidence type="ECO:0000256" key="1">
    <source>
        <dbReference type="ARBA" id="ARBA00007613"/>
    </source>
</evidence>
<dbReference type="Proteomes" id="UP000504844">
    <property type="component" value="Chromosome"/>
</dbReference>
<dbReference type="InterPro" id="IPR010131">
    <property type="entry name" value="MdtP/NodT-like"/>
</dbReference>
<dbReference type="Pfam" id="PF02321">
    <property type="entry name" value="OEP"/>
    <property type="match status" value="2"/>
</dbReference>
<evidence type="ECO:0000313" key="3">
    <source>
        <dbReference type="EMBL" id="QKJ65528.1"/>
    </source>
</evidence>
<evidence type="ECO:0000313" key="4">
    <source>
        <dbReference type="Proteomes" id="UP000504844"/>
    </source>
</evidence>
<reference evidence="3 4" key="1">
    <citation type="submission" date="2020-05" db="EMBL/GenBank/DDBJ databases">
        <title>Complete genome sequence of Deefgea sp. D17.</title>
        <authorList>
            <person name="Bae J.-W."/>
            <person name="Han J.E."/>
        </authorList>
    </citation>
    <scope>NUCLEOTIDE SEQUENCE [LARGE SCALE GENOMIC DNA]</scope>
    <source>
        <strain evidence="3 4">D17</strain>
    </source>
</reference>
<dbReference type="GO" id="GO:0015562">
    <property type="term" value="F:efflux transmembrane transporter activity"/>
    <property type="evidence" value="ECO:0007669"/>
    <property type="project" value="InterPro"/>
</dbReference>
<proteinExistence type="inferred from homology"/>
<keyword evidence="4" id="KW-1185">Reference proteome</keyword>
<keyword evidence="2" id="KW-0449">Lipoprotein</keyword>
<dbReference type="InterPro" id="IPR003423">
    <property type="entry name" value="OMP_efflux"/>
</dbReference>
<comment type="subcellular location">
    <subcellularLocation>
        <location evidence="2">Cell membrane</location>
        <topology evidence="2">Lipid-anchor</topology>
    </subcellularLocation>
</comment>
<keyword evidence="2" id="KW-0564">Palmitate</keyword>
<dbReference type="Gene3D" id="1.20.1600.10">
    <property type="entry name" value="Outer membrane efflux proteins (OEP)"/>
    <property type="match status" value="1"/>
</dbReference>
<dbReference type="GO" id="GO:0005886">
    <property type="term" value="C:plasma membrane"/>
    <property type="evidence" value="ECO:0007669"/>
    <property type="project" value="UniProtKB-SubCell"/>
</dbReference>
<evidence type="ECO:0000256" key="2">
    <source>
        <dbReference type="RuleBase" id="RU362097"/>
    </source>
</evidence>
<keyword evidence="2" id="KW-1134">Transmembrane beta strand</keyword>
<protein>
    <submittedName>
        <fullName evidence="3">TolC family protein</fullName>
    </submittedName>
</protein>
<dbReference type="RefSeq" id="WP_173532038.1">
    <property type="nucleotide sequence ID" value="NZ_CP054143.1"/>
</dbReference>
<keyword evidence="2" id="KW-0472">Membrane</keyword>
<dbReference type="PANTHER" id="PTHR30203">
    <property type="entry name" value="OUTER MEMBRANE CATION EFFLUX PROTEIN"/>
    <property type="match status" value="1"/>
</dbReference>
<keyword evidence="2" id="KW-0812">Transmembrane</keyword>
<dbReference type="SUPFAM" id="SSF56954">
    <property type="entry name" value="Outer membrane efflux proteins (OEP)"/>
    <property type="match status" value="1"/>
</dbReference>
<sequence length="461" mass="49708">MFNLKTSLAALSTTGLLLGCAVSSPPNQHELMPLALGKTTLAKQWKYAQSAGQFDAETLGFTPDATLKALIAESQSYNNDLRIAAARLEQSRAALKAAGAPLLPSLGFAAQTGQSALPTSNMSTSGFGLVASWEIDLWGRLASQQAASDSRFKASELDLLYSQQAIAAAVTRAWISTSEAQQQLAISKKMLGYAEQQLQLTQKSQQVGRSTGQDIALNQANVALYRNQFAANQQVLNQAQRSLEVLLGRYPAAEVTAANQLPTAAMTLPAGIPSELMTRRPDVLAAEQRFRAAFQDVEVAKRARLPSLKLTGGVAYIEESVIQLDPSLKNPLWALTGQLLAPIFTGGLLEAQVEAKNAKQLEAMAQYSKTAMMALNEVEGALSNERVLLQRQTALQTQTVQFKKAVELAMVQLKVGKADRYSVLQQQFNLASAEANLLRVQSERLSNRVSLHQALGGHFPS</sequence>
<dbReference type="EMBL" id="CP054143">
    <property type="protein sequence ID" value="QKJ65528.1"/>
    <property type="molecule type" value="Genomic_DNA"/>
</dbReference>
<dbReference type="AlphaFoldDB" id="A0A6M8SMS8"/>
<dbReference type="PROSITE" id="PS51257">
    <property type="entry name" value="PROKAR_LIPOPROTEIN"/>
    <property type="match status" value="1"/>
</dbReference>
<gene>
    <name evidence="3" type="ORF">HQN60_01560</name>
</gene>
<accession>A0A6M8SMS8</accession>